<dbReference type="Proteomes" id="UP000321938">
    <property type="component" value="Unassembled WGS sequence"/>
</dbReference>
<evidence type="ECO:0000313" key="1">
    <source>
        <dbReference type="EMBL" id="TXE15469.1"/>
    </source>
</evidence>
<organism evidence="1 2">
    <name type="scientific">Psychroserpens burtonensis</name>
    <dbReference type="NCBI Taxonomy" id="49278"/>
    <lineage>
        <taxon>Bacteria</taxon>
        <taxon>Pseudomonadati</taxon>
        <taxon>Bacteroidota</taxon>
        <taxon>Flavobacteriia</taxon>
        <taxon>Flavobacteriales</taxon>
        <taxon>Flavobacteriaceae</taxon>
        <taxon>Psychroserpens</taxon>
    </lineage>
</organism>
<reference evidence="1 2" key="1">
    <citation type="submission" date="2019-08" db="EMBL/GenBank/DDBJ databases">
        <title>Genome of Psychroserpens burtonensis ACAM 167.</title>
        <authorList>
            <person name="Bowman J.P."/>
        </authorList>
    </citation>
    <scope>NUCLEOTIDE SEQUENCE [LARGE SCALE GENOMIC DNA]</scope>
    <source>
        <strain evidence="1 2">ACAM 167</strain>
    </source>
</reference>
<comment type="caution">
    <text evidence="1">The sequence shown here is derived from an EMBL/GenBank/DDBJ whole genome shotgun (WGS) entry which is preliminary data.</text>
</comment>
<dbReference type="RefSeq" id="WP_147232087.1">
    <property type="nucleotide sequence ID" value="NZ_VOSB01000032.1"/>
</dbReference>
<name>A0A5C7B3C5_9FLAO</name>
<sequence>MGTWLVSKLEVESIRDFNGDGESSNNIFNEIANCSRGDGFIFNADGSGQIVSDSELIELDADFIDPSVSGNLEYITNCVSGPELTFDITWTQQENTITVISASETNMLLLSGNELSVFFGKQFSSSNNF</sequence>
<dbReference type="AlphaFoldDB" id="A0A5C7B3C5"/>
<proteinExistence type="predicted"/>
<evidence type="ECO:0000313" key="2">
    <source>
        <dbReference type="Proteomes" id="UP000321938"/>
    </source>
</evidence>
<keyword evidence="2" id="KW-1185">Reference proteome</keyword>
<accession>A0A5C7B3C5</accession>
<protein>
    <recommendedName>
        <fullName evidence="3">Lipocalin-like domain-containing protein</fullName>
    </recommendedName>
</protein>
<evidence type="ECO:0008006" key="3">
    <source>
        <dbReference type="Google" id="ProtNLM"/>
    </source>
</evidence>
<gene>
    <name evidence="1" type="ORF">ES692_16545</name>
</gene>
<dbReference type="EMBL" id="VOSB01000032">
    <property type="protein sequence ID" value="TXE15469.1"/>
    <property type="molecule type" value="Genomic_DNA"/>
</dbReference>